<keyword evidence="4" id="KW-1185">Reference proteome</keyword>
<reference evidence="3 4" key="1">
    <citation type="submission" date="2018-11" db="EMBL/GenBank/DDBJ databases">
        <title>Draft genome sequence of Cellulomonas takizawaensis strain TKZ-21.</title>
        <authorList>
            <person name="Yamamura H."/>
            <person name="Hayashi T."/>
            <person name="Hamada M."/>
            <person name="Serisawa Y."/>
            <person name="Matsuyama K."/>
            <person name="Nakagawa Y."/>
            <person name="Otoguro M."/>
            <person name="Yanagida F."/>
            <person name="Hayakawa M."/>
        </authorList>
    </citation>
    <scope>NUCLEOTIDE SEQUENCE [LARGE SCALE GENOMIC DNA]</scope>
    <source>
        <strain evidence="3 4">TKZ-21</strain>
    </source>
</reference>
<dbReference type="InterPro" id="IPR011009">
    <property type="entry name" value="Kinase-like_dom_sf"/>
</dbReference>
<comment type="caution">
    <text evidence="3">The sequence shown here is derived from an EMBL/GenBank/DDBJ whole genome shotgun (WGS) entry which is preliminary data.</text>
</comment>
<accession>A0A401V2S6</accession>
<dbReference type="Gene3D" id="3.90.1200.10">
    <property type="match status" value="1"/>
</dbReference>
<evidence type="ECO:0000313" key="4">
    <source>
        <dbReference type="Proteomes" id="UP000288246"/>
    </source>
</evidence>
<dbReference type="Proteomes" id="UP000288246">
    <property type="component" value="Unassembled WGS sequence"/>
</dbReference>
<feature type="domain" description="Aminoglycoside phosphotransferase" evidence="2">
    <location>
        <begin position="50"/>
        <end position="133"/>
    </location>
</feature>
<dbReference type="InterPro" id="IPR002575">
    <property type="entry name" value="Aminoglycoside_PTrfase"/>
</dbReference>
<feature type="domain" description="Aminoglycoside phosphotransferase" evidence="2">
    <location>
        <begin position="137"/>
        <end position="185"/>
    </location>
</feature>
<dbReference type="EMBL" id="BHYL01000247">
    <property type="protein sequence ID" value="GCD21210.1"/>
    <property type="molecule type" value="Genomic_DNA"/>
</dbReference>
<organism evidence="3 4">
    <name type="scientific">Cellulomonas algicola</name>
    <dbReference type="NCBI Taxonomy" id="2071633"/>
    <lineage>
        <taxon>Bacteria</taxon>
        <taxon>Bacillati</taxon>
        <taxon>Actinomycetota</taxon>
        <taxon>Actinomycetes</taxon>
        <taxon>Micrococcales</taxon>
        <taxon>Cellulomonadaceae</taxon>
        <taxon>Cellulomonas</taxon>
    </lineage>
</organism>
<evidence type="ECO:0000259" key="2">
    <source>
        <dbReference type="Pfam" id="PF01636"/>
    </source>
</evidence>
<feature type="compositionally biased region" description="Low complexity" evidence="1">
    <location>
        <begin position="1"/>
        <end position="19"/>
    </location>
</feature>
<dbReference type="Pfam" id="PF01636">
    <property type="entry name" value="APH"/>
    <property type="match status" value="2"/>
</dbReference>
<name>A0A401V2S6_9CELL</name>
<feature type="region of interest" description="Disordered" evidence="1">
    <location>
        <begin position="1"/>
        <end position="37"/>
    </location>
</feature>
<evidence type="ECO:0000256" key="1">
    <source>
        <dbReference type="SAM" id="MobiDB-lite"/>
    </source>
</evidence>
<dbReference type="SUPFAM" id="SSF56112">
    <property type="entry name" value="Protein kinase-like (PK-like)"/>
    <property type="match status" value="1"/>
</dbReference>
<dbReference type="AlphaFoldDB" id="A0A401V2S6"/>
<protein>
    <recommendedName>
        <fullName evidence="2">Aminoglycoside phosphotransferase domain-containing protein</fullName>
    </recommendedName>
</protein>
<proteinExistence type="predicted"/>
<evidence type="ECO:0000313" key="3">
    <source>
        <dbReference type="EMBL" id="GCD21210.1"/>
    </source>
</evidence>
<sequence>MSVVLTPDATAAPGPGPDATEVEVPLEGGNVGGAVRVGDTVRRPTGPWTPAVHELLDFLATTDLPHVPRVLGTDDQGREVLTYLPGRVVPIGVEPLTDGQVRSAMRWLRHFHDVVAGFPRDSRRWRFLERALEPGEIVCHHDAAMYNMSFDGDELAGVFDWDVAGPGHPIDDLAIFAWNAPLLFPDGDPAAAAHGLRVMADAYGDVAPAAILDHVTVRMSDASDRIEEGQRRGDPGMLRLGEIGEPASTRARITRLRLHAPAIRALL</sequence>
<gene>
    <name evidence="3" type="ORF">CTKZ_27720</name>
</gene>